<keyword evidence="4" id="KW-1185">Reference proteome</keyword>
<protein>
    <submittedName>
        <fullName evidence="3">DUF2807 domain-containing protein</fullName>
    </submittedName>
</protein>
<accession>A0A553WKX7</accession>
<gene>
    <name evidence="3" type="ORF">FOM92_08125</name>
</gene>
<proteinExistence type="predicted"/>
<dbReference type="RefSeq" id="WP_143776230.1">
    <property type="nucleotide sequence ID" value="NZ_VKKU01000001.1"/>
</dbReference>
<sequence>MKKSLLFIALAALPLSACGYSVMDAAEDISGSDNGLANGSKIETTASTTGAFTKVEGIGPDNIVFVVGDSFTIKAEGTLEAVETLRYKLDDGAIRIGRTKGKWFGEGAKPATITITAPFLSKASLAGSGNFAADTMEADELDLEIAGSGSIKVGTLSGRKLETNIAGSGEAILAGKVEKAKYSIAGAGEVNATKLVSTDAEVSIAGSGDLKLNATGTVDVAIAGSGDVDVTGGAKCTTSKMGSGNVNCS</sequence>
<dbReference type="Pfam" id="PF10988">
    <property type="entry name" value="DUF2807"/>
    <property type="match status" value="1"/>
</dbReference>
<comment type="caution">
    <text evidence="3">The sequence shown here is derived from an EMBL/GenBank/DDBJ whole genome shotgun (WGS) entry which is preliminary data.</text>
</comment>
<dbReference type="OrthoDB" id="7841570at2"/>
<dbReference type="PANTHER" id="PTHR39200:SF1">
    <property type="entry name" value="AUTO-TRANSPORTER ADHESIN HEAD GIN DOMAIN-CONTAINING PROTEIN-RELATED"/>
    <property type="match status" value="1"/>
</dbReference>
<evidence type="ECO:0000259" key="2">
    <source>
        <dbReference type="Pfam" id="PF10988"/>
    </source>
</evidence>
<dbReference type="Gene3D" id="2.160.20.120">
    <property type="match status" value="1"/>
</dbReference>
<dbReference type="Proteomes" id="UP000320160">
    <property type="component" value="Unassembled WGS sequence"/>
</dbReference>
<name>A0A553WKX7_9SPHN</name>
<evidence type="ECO:0000313" key="4">
    <source>
        <dbReference type="Proteomes" id="UP000320160"/>
    </source>
</evidence>
<evidence type="ECO:0000313" key="3">
    <source>
        <dbReference type="EMBL" id="TSB05314.1"/>
    </source>
</evidence>
<keyword evidence="1" id="KW-0732">Signal</keyword>
<feature type="chain" id="PRO_5022183380" evidence="1">
    <location>
        <begin position="20"/>
        <end position="249"/>
    </location>
</feature>
<feature type="domain" description="Putative auto-transporter adhesin head GIN" evidence="2">
    <location>
        <begin position="51"/>
        <end position="233"/>
    </location>
</feature>
<reference evidence="3 4" key="1">
    <citation type="submission" date="2019-07" db="EMBL/GenBank/DDBJ databases">
        <authorList>
            <person name="Park M."/>
        </authorList>
    </citation>
    <scope>NUCLEOTIDE SEQUENCE [LARGE SCALE GENOMIC DNA]</scope>
    <source>
        <strain evidence="3 4">KCTC32445</strain>
    </source>
</reference>
<dbReference type="InterPro" id="IPR021255">
    <property type="entry name" value="DUF2807"/>
</dbReference>
<dbReference type="PANTHER" id="PTHR39200">
    <property type="entry name" value="HYPOTHETICAL EXPORTED PROTEIN"/>
    <property type="match status" value="1"/>
</dbReference>
<evidence type="ECO:0000256" key="1">
    <source>
        <dbReference type="SAM" id="SignalP"/>
    </source>
</evidence>
<dbReference type="EMBL" id="VKKU01000001">
    <property type="protein sequence ID" value="TSB05314.1"/>
    <property type="molecule type" value="Genomic_DNA"/>
</dbReference>
<organism evidence="3 4">
    <name type="scientific">Sphingorhabdus contaminans</name>
    <dbReference type="NCBI Taxonomy" id="1343899"/>
    <lineage>
        <taxon>Bacteria</taxon>
        <taxon>Pseudomonadati</taxon>
        <taxon>Pseudomonadota</taxon>
        <taxon>Alphaproteobacteria</taxon>
        <taxon>Sphingomonadales</taxon>
        <taxon>Sphingomonadaceae</taxon>
        <taxon>Sphingorhabdus</taxon>
    </lineage>
</organism>
<feature type="signal peptide" evidence="1">
    <location>
        <begin position="1"/>
        <end position="19"/>
    </location>
</feature>
<dbReference type="AlphaFoldDB" id="A0A553WKX7"/>